<evidence type="ECO:0000313" key="2">
    <source>
        <dbReference type="EMBL" id="KAJ8567228.1"/>
    </source>
</evidence>
<proteinExistence type="predicted"/>
<accession>A0A9Q1MV78</accession>
<gene>
    <name evidence="2" type="ORF">K7X08_019436</name>
</gene>
<dbReference type="AlphaFoldDB" id="A0A9Q1MV78"/>
<organism evidence="2 3">
    <name type="scientific">Anisodus acutangulus</name>
    <dbReference type="NCBI Taxonomy" id="402998"/>
    <lineage>
        <taxon>Eukaryota</taxon>
        <taxon>Viridiplantae</taxon>
        <taxon>Streptophyta</taxon>
        <taxon>Embryophyta</taxon>
        <taxon>Tracheophyta</taxon>
        <taxon>Spermatophyta</taxon>
        <taxon>Magnoliopsida</taxon>
        <taxon>eudicotyledons</taxon>
        <taxon>Gunneridae</taxon>
        <taxon>Pentapetalae</taxon>
        <taxon>asterids</taxon>
        <taxon>lamiids</taxon>
        <taxon>Solanales</taxon>
        <taxon>Solanaceae</taxon>
        <taxon>Solanoideae</taxon>
        <taxon>Hyoscyameae</taxon>
        <taxon>Anisodus</taxon>
    </lineage>
</organism>
<sequence length="71" mass="8213">MIETLDRYQKCSYGTLEVNRSVKENEVKRQTKKNLVMMMTMMMLMNYRDVDGDSRTGKSGTQRIKGTLGIT</sequence>
<comment type="caution">
    <text evidence="2">The sequence shown here is derived from an EMBL/GenBank/DDBJ whole genome shotgun (WGS) entry which is preliminary data.</text>
</comment>
<protein>
    <submittedName>
        <fullName evidence="2">Uncharacterized protein</fullName>
    </submittedName>
</protein>
<dbReference type="EMBL" id="JAJAGQ010000003">
    <property type="protein sequence ID" value="KAJ8567228.1"/>
    <property type="molecule type" value="Genomic_DNA"/>
</dbReference>
<dbReference type="Proteomes" id="UP001152561">
    <property type="component" value="Unassembled WGS sequence"/>
</dbReference>
<reference evidence="3" key="1">
    <citation type="journal article" date="2023" name="Proc. Natl. Acad. Sci. U.S.A.">
        <title>Genomic and structural basis for evolution of tropane alkaloid biosynthesis.</title>
        <authorList>
            <person name="Wanga Y.-J."/>
            <person name="Taina T."/>
            <person name="Yua J.-Y."/>
            <person name="Lia J."/>
            <person name="Xua B."/>
            <person name="Chenc J."/>
            <person name="D'Auriad J.C."/>
            <person name="Huanga J.-P."/>
            <person name="Huanga S.-X."/>
        </authorList>
    </citation>
    <scope>NUCLEOTIDE SEQUENCE [LARGE SCALE GENOMIC DNA]</scope>
    <source>
        <strain evidence="3">cv. KIB-2019</strain>
    </source>
</reference>
<keyword evidence="3" id="KW-1185">Reference proteome</keyword>
<evidence type="ECO:0000256" key="1">
    <source>
        <dbReference type="SAM" id="MobiDB-lite"/>
    </source>
</evidence>
<feature type="compositionally biased region" description="Polar residues" evidence="1">
    <location>
        <begin position="57"/>
        <end position="71"/>
    </location>
</feature>
<evidence type="ECO:0000313" key="3">
    <source>
        <dbReference type="Proteomes" id="UP001152561"/>
    </source>
</evidence>
<feature type="region of interest" description="Disordered" evidence="1">
    <location>
        <begin position="52"/>
        <end position="71"/>
    </location>
</feature>
<name>A0A9Q1MV78_9SOLA</name>